<dbReference type="PROSITE" id="PS00923">
    <property type="entry name" value="ASP_GLU_RACEMASE_1"/>
    <property type="match status" value="1"/>
</dbReference>
<dbReference type="InterPro" id="IPR015942">
    <property type="entry name" value="Asp/Glu/hydantoin_racemase"/>
</dbReference>
<dbReference type="SUPFAM" id="SSF53681">
    <property type="entry name" value="Aspartate/glutamate racemase"/>
    <property type="match status" value="2"/>
</dbReference>
<dbReference type="Pfam" id="PF01177">
    <property type="entry name" value="Asp_Glu_race"/>
    <property type="match status" value="1"/>
</dbReference>
<name>A0A1H2U932_9BACI</name>
<evidence type="ECO:0000313" key="3">
    <source>
        <dbReference type="EMBL" id="SDW52686.1"/>
    </source>
</evidence>
<evidence type="ECO:0000256" key="1">
    <source>
        <dbReference type="ARBA" id="ARBA00007847"/>
    </source>
</evidence>
<dbReference type="RefSeq" id="WP_091613546.1">
    <property type="nucleotide sequence ID" value="NZ_FNNC01000003.1"/>
</dbReference>
<accession>A0A1H2U932</accession>
<dbReference type="STRING" id="1122204.SAMN05421781_1622"/>
<dbReference type="PANTHER" id="PTHR21198:SF7">
    <property type="entry name" value="ASPARTATE-GLUTAMATE RACEMASE FAMILY"/>
    <property type="match status" value="1"/>
</dbReference>
<dbReference type="AlphaFoldDB" id="A0A1H2U932"/>
<organism evidence="3 4">
    <name type="scientific">Marinococcus luteus</name>
    <dbReference type="NCBI Taxonomy" id="1122204"/>
    <lineage>
        <taxon>Bacteria</taxon>
        <taxon>Bacillati</taxon>
        <taxon>Bacillota</taxon>
        <taxon>Bacilli</taxon>
        <taxon>Bacillales</taxon>
        <taxon>Bacillaceae</taxon>
        <taxon>Marinococcus</taxon>
    </lineage>
</organism>
<comment type="similarity">
    <text evidence="1">Belongs to the aspartate/glutamate racemases family.</text>
</comment>
<sequence length="230" mass="25334">MQIIGLLGGMSWESSALYYQLINEEVNRRLGRLHSARSLLYSVDFEEIEQMQAAGDWTAAGERLGEAATALERGGADFIVLCTNTMHKVIETIESYIHVPVLHIAEAAARDIRRQHLTRVGLLGTKYTMEETFYTDGLQAGGLGVTVPGPEARVEINRIIFEELCHGIIHPVSKSYMLEVMTQLRISGAEGIVLGCTELGMLITPEDTDLPVIDTTRVHALEAVNKALDN</sequence>
<keyword evidence="4" id="KW-1185">Reference proteome</keyword>
<dbReference type="PANTHER" id="PTHR21198">
    <property type="entry name" value="GLUTAMATE RACEMASE"/>
    <property type="match status" value="1"/>
</dbReference>
<dbReference type="OrthoDB" id="9803739at2"/>
<dbReference type="GO" id="GO:0047661">
    <property type="term" value="F:amino-acid racemase activity"/>
    <property type="evidence" value="ECO:0007669"/>
    <property type="project" value="InterPro"/>
</dbReference>
<dbReference type="InterPro" id="IPR018187">
    <property type="entry name" value="Asp/Glu_racemase_AS_1"/>
</dbReference>
<keyword evidence="2" id="KW-0413">Isomerase</keyword>
<dbReference type="InterPro" id="IPR004380">
    <property type="entry name" value="Asp_race"/>
</dbReference>
<evidence type="ECO:0000313" key="4">
    <source>
        <dbReference type="Proteomes" id="UP000199488"/>
    </source>
</evidence>
<dbReference type="Gene3D" id="3.40.50.1860">
    <property type="match status" value="2"/>
</dbReference>
<proteinExistence type="inferred from homology"/>
<evidence type="ECO:0000256" key="2">
    <source>
        <dbReference type="ARBA" id="ARBA00023235"/>
    </source>
</evidence>
<dbReference type="InterPro" id="IPR001920">
    <property type="entry name" value="Asp/Glu_race"/>
</dbReference>
<reference evidence="3 4" key="1">
    <citation type="submission" date="2016-10" db="EMBL/GenBank/DDBJ databases">
        <authorList>
            <person name="de Groot N.N."/>
        </authorList>
    </citation>
    <scope>NUCLEOTIDE SEQUENCE [LARGE SCALE GENOMIC DNA]</scope>
    <source>
        <strain evidence="3 4">DSM 23126</strain>
    </source>
</reference>
<dbReference type="NCBIfam" id="TIGR00035">
    <property type="entry name" value="asp_race"/>
    <property type="match status" value="1"/>
</dbReference>
<dbReference type="Proteomes" id="UP000199488">
    <property type="component" value="Unassembled WGS sequence"/>
</dbReference>
<dbReference type="EMBL" id="FNNC01000003">
    <property type="protein sequence ID" value="SDW52686.1"/>
    <property type="molecule type" value="Genomic_DNA"/>
</dbReference>
<gene>
    <name evidence="3" type="ORF">SAMN05421781_1622</name>
</gene>
<protein>
    <submittedName>
        <fullName evidence="3">Aspartate racemase</fullName>
    </submittedName>
</protein>